<dbReference type="AlphaFoldDB" id="A0A087T7X9"/>
<evidence type="ECO:0000259" key="2">
    <source>
        <dbReference type="PROSITE" id="PS50157"/>
    </source>
</evidence>
<dbReference type="PROSITE" id="PS50157">
    <property type="entry name" value="ZINC_FINGER_C2H2_2"/>
    <property type="match status" value="1"/>
</dbReference>
<keyword evidence="4" id="KW-1185">Reference proteome</keyword>
<evidence type="ECO:0000313" key="4">
    <source>
        <dbReference type="Proteomes" id="UP000054359"/>
    </source>
</evidence>
<accession>A0A087T7X9</accession>
<evidence type="ECO:0000313" key="3">
    <source>
        <dbReference type="EMBL" id="KFM61218.1"/>
    </source>
</evidence>
<evidence type="ECO:0000256" key="1">
    <source>
        <dbReference type="PROSITE-ProRule" id="PRU00042"/>
    </source>
</evidence>
<dbReference type="EMBL" id="KK113856">
    <property type="protein sequence ID" value="KFM61218.1"/>
    <property type="molecule type" value="Genomic_DNA"/>
</dbReference>
<dbReference type="InterPro" id="IPR013087">
    <property type="entry name" value="Znf_C2H2_type"/>
</dbReference>
<keyword evidence="1" id="KW-0863">Zinc-finger</keyword>
<keyword evidence="1" id="KW-0862">Zinc</keyword>
<dbReference type="InterPro" id="IPR036236">
    <property type="entry name" value="Znf_C2H2_sf"/>
</dbReference>
<dbReference type="PROSITE" id="PS00028">
    <property type="entry name" value="ZINC_FINGER_C2H2_1"/>
    <property type="match status" value="1"/>
</dbReference>
<name>A0A087T7X9_STEMI</name>
<dbReference type="SMART" id="SM00355">
    <property type="entry name" value="ZnF_C2H2"/>
    <property type="match status" value="1"/>
</dbReference>
<gene>
    <name evidence="3" type="ORF">X975_17341</name>
</gene>
<proteinExistence type="predicted"/>
<sequence length="39" mass="4738">MYKHSDVKHYFKCNICNQLFAWESSLLRHKKCIHNCLPT</sequence>
<feature type="non-terminal residue" evidence="3">
    <location>
        <position position="39"/>
    </location>
</feature>
<dbReference type="Proteomes" id="UP000054359">
    <property type="component" value="Unassembled WGS sequence"/>
</dbReference>
<reference evidence="3 4" key="1">
    <citation type="submission" date="2013-11" db="EMBL/GenBank/DDBJ databases">
        <title>Genome sequencing of Stegodyphus mimosarum.</title>
        <authorList>
            <person name="Bechsgaard J."/>
        </authorList>
    </citation>
    <scope>NUCLEOTIDE SEQUENCE [LARGE SCALE GENOMIC DNA]</scope>
</reference>
<dbReference type="GO" id="GO:0008270">
    <property type="term" value="F:zinc ion binding"/>
    <property type="evidence" value="ECO:0007669"/>
    <property type="project" value="UniProtKB-KW"/>
</dbReference>
<dbReference type="SUPFAM" id="SSF57667">
    <property type="entry name" value="beta-beta-alpha zinc fingers"/>
    <property type="match status" value="1"/>
</dbReference>
<dbReference type="Gene3D" id="3.30.160.60">
    <property type="entry name" value="Classic Zinc Finger"/>
    <property type="match status" value="1"/>
</dbReference>
<feature type="domain" description="C2H2-type" evidence="2">
    <location>
        <begin position="11"/>
        <end position="34"/>
    </location>
</feature>
<protein>
    <recommendedName>
        <fullName evidence="2">C2H2-type domain-containing protein</fullName>
    </recommendedName>
</protein>
<organism evidence="3 4">
    <name type="scientific">Stegodyphus mimosarum</name>
    <name type="common">African social velvet spider</name>
    <dbReference type="NCBI Taxonomy" id="407821"/>
    <lineage>
        <taxon>Eukaryota</taxon>
        <taxon>Metazoa</taxon>
        <taxon>Ecdysozoa</taxon>
        <taxon>Arthropoda</taxon>
        <taxon>Chelicerata</taxon>
        <taxon>Arachnida</taxon>
        <taxon>Araneae</taxon>
        <taxon>Araneomorphae</taxon>
        <taxon>Entelegynae</taxon>
        <taxon>Eresoidea</taxon>
        <taxon>Eresidae</taxon>
        <taxon>Stegodyphus</taxon>
    </lineage>
</organism>
<keyword evidence="1" id="KW-0479">Metal-binding</keyword>